<organism evidence="1 2">
    <name type="scientific">Candidatus Kaiserbacteria bacterium RIFCSPHIGHO2_01_FULL_54_36b</name>
    <dbReference type="NCBI Taxonomy" id="1798483"/>
    <lineage>
        <taxon>Bacteria</taxon>
        <taxon>Candidatus Kaiseribacteriota</taxon>
    </lineage>
</organism>
<evidence type="ECO:0000313" key="1">
    <source>
        <dbReference type="EMBL" id="OGG51923.1"/>
    </source>
</evidence>
<sequence>MAEEIKPLRHAVPMRSIPGDTHTAEHRGLRIDVYRLIHLTQKIPESEIEIEDLQHQMGDFCWTDEHGPITPEFVVHICQEIGYEKASTKYPSLAQHIDKIKNSDLSFPIILYKENIIDGMHRLAKAAIENHTRVKARVLDEIPEDALLPQEKKS</sequence>
<dbReference type="Proteomes" id="UP000176445">
    <property type="component" value="Unassembled WGS sequence"/>
</dbReference>
<proteinExistence type="predicted"/>
<accession>A0A1F6CRZ6</accession>
<dbReference type="AlphaFoldDB" id="A0A1F6CRZ6"/>
<name>A0A1F6CRZ6_9BACT</name>
<comment type="caution">
    <text evidence="1">The sequence shown here is derived from an EMBL/GenBank/DDBJ whole genome shotgun (WGS) entry which is preliminary data.</text>
</comment>
<evidence type="ECO:0000313" key="2">
    <source>
        <dbReference type="Proteomes" id="UP000176445"/>
    </source>
</evidence>
<protein>
    <recommendedName>
        <fullName evidence="3">ParB/Sulfiredoxin domain-containing protein</fullName>
    </recommendedName>
</protein>
<gene>
    <name evidence="1" type="ORF">A2704_00110</name>
</gene>
<evidence type="ECO:0008006" key="3">
    <source>
        <dbReference type="Google" id="ProtNLM"/>
    </source>
</evidence>
<dbReference type="EMBL" id="MFKW01000008">
    <property type="protein sequence ID" value="OGG51923.1"/>
    <property type="molecule type" value="Genomic_DNA"/>
</dbReference>
<reference evidence="1 2" key="1">
    <citation type="journal article" date="2016" name="Nat. Commun.">
        <title>Thousands of microbial genomes shed light on interconnected biogeochemical processes in an aquifer system.</title>
        <authorList>
            <person name="Anantharaman K."/>
            <person name="Brown C.T."/>
            <person name="Hug L.A."/>
            <person name="Sharon I."/>
            <person name="Castelle C.J."/>
            <person name="Probst A.J."/>
            <person name="Thomas B.C."/>
            <person name="Singh A."/>
            <person name="Wilkins M.J."/>
            <person name="Karaoz U."/>
            <person name="Brodie E.L."/>
            <person name="Williams K.H."/>
            <person name="Hubbard S.S."/>
            <person name="Banfield J.F."/>
        </authorList>
    </citation>
    <scope>NUCLEOTIDE SEQUENCE [LARGE SCALE GENOMIC DNA]</scope>
</reference>